<sequence>MSGRAAVECRMLTAYMLYRMSSTAPGTVTTPPPSVASNFTATFTITDGVTTRQATYSGNLSASTQRFDSEPNGATLTYSKVPSGNCNHEGTIGAGFINLTLTDPDGIKYVVAGKLIDGPSTSKSVSGSGTWLLSR</sequence>
<dbReference type="Proteomes" id="UP000639403">
    <property type="component" value="Unassembled WGS sequence"/>
</dbReference>
<evidence type="ECO:0000313" key="2">
    <source>
        <dbReference type="Proteomes" id="UP000639403"/>
    </source>
</evidence>
<gene>
    <name evidence="1" type="ORF">IEO21_03676</name>
</gene>
<evidence type="ECO:0000313" key="1">
    <source>
        <dbReference type="EMBL" id="KAF9817094.1"/>
    </source>
</evidence>
<reference evidence="1" key="1">
    <citation type="submission" date="2020-11" db="EMBL/GenBank/DDBJ databases">
        <authorList>
            <person name="Koelle M."/>
            <person name="Horta M.A.C."/>
            <person name="Nowrousian M."/>
            <person name="Ohm R.A."/>
            <person name="Benz P."/>
            <person name="Pilgard A."/>
        </authorList>
    </citation>
    <scope>NUCLEOTIDE SEQUENCE</scope>
    <source>
        <strain evidence="1">FPRL280</strain>
    </source>
</reference>
<name>A0A8H7P5C0_9APHY</name>
<comment type="caution">
    <text evidence="1">The sequence shown here is derived from an EMBL/GenBank/DDBJ whole genome shotgun (WGS) entry which is preliminary data.</text>
</comment>
<proteinExistence type="predicted"/>
<reference evidence="1" key="2">
    <citation type="journal article" name="Front. Microbiol.">
        <title>Degradative Capacity of Two Strains of Rhodonia placenta: From Phenotype to Genotype.</title>
        <authorList>
            <person name="Kolle M."/>
            <person name="Horta M.A.C."/>
            <person name="Nowrousian M."/>
            <person name="Ohm R.A."/>
            <person name="Benz J.P."/>
            <person name="Pilgard A."/>
        </authorList>
    </citation>
    <scope>NUCLEOTIDE SEQUENCE</scope>
    <source>
        <strain evidence="1">FPRL280</strain>
    </source>
</reference>
<organism evidence="1 2">
    <name type="scientific">Rhodonia placenta</name>
    <dbReference type="NCBI Taxonomy" id="104341"/>
    <lineage>
        <taxon>Eukaryota</taxon>
        <taxon>Fungi</taxon>
        <taxon>Dikarya</taxon>
        <taxon>Basidiomycota</taxon>
        <taxon>Agaricomycotina</taxon>
        <taxon>Agaricomycetes</taxon>
        <taxon>Polyporales</taxon>
        <taxon>Adustoporiaceae</taxon>
        <taxon>Rhodonia</taxon>
    </lineage>
</organism>
<dbReference type="AlphaFoldDB" id="A0A8H7P5C0"/>
<dbReference type="EMBL" id="JADOXO010000047">
    <property type="protein sequence ID" value="KAF9817094.1"/>
    <property type="molecule type" value="Genomic_DNA"/>
</dbReference>
<accession>A0A8H7P5C0</accession>
<protein>
    <submittedName>
        <fullName evidence="1">Uncharacterized protein</fullName>
    </submittedName>
</protein>